<proteinExistence type="predicted"/>
<dbReference type="PANTHER" id="PTHR43685:SF3">
    <property type="entry name" value="SLR2126 PROTEIN"/>
    <property type="match status" value="1"/>
</dbReference>
<sequence length="680" mass="73688">MTAAGPVQQPAAVRVSIAVCTYLRPAELADLLPRLVRQAEEVTRSGGYDVRVLVVDNDPAGSADHVVQALADPRVRYEHEPRPGIAAARNRALDACREDSLLAFIDDDERPHDDWLLHLLRTWRTYDATAVSGRVVAEFDGELDPWLEAGTFFVRRNLATGDALELAAAGNLLLDLDRVRDLRTRFDERFGLTGGEDTAFTRDLYAAGARMVWCAESVVTDRVPRSRMTRRWVLERARSHGRATTRVALAMAPNGLQRSRIRVRQGARGVALTALGSARASYGRISGSDRHDALGRKSLARGRGLLAGLAGPGAAAYGRELVVLQSFPEPRPTTNPYVVMLRDHLGAEPDVTVRTFGWRAALLSRYDVFHAHWPEILVGGRTPAGALGRQLLLALLLLRLRATRRPLVRTKHNLDLPSGLGRGQVALLRWAERWTTLYVRLNPTTPVPTGALSATIAHGHYRDWFAGHPRADRVPGRLTYVGQVRGYKGVEALLDAFAGTPGAGLTLHVAGRPTSQELAEEVRSRAGADARVTLTLEHVSDADLVREVSEAELVVLPYRVMHNSGGVLAALSLDRPVLVPDNEVNRALQRECGAGWVHLYSGDLDADALGAALTAVRSATPSGRPALHGREWPDAATDHVRAYRAARARLGRGEAPAATAPSATAPAAPGSTEQPAVVAR</sequence>
<accession>A0ABT6CC33</accession>
<feature type="region of interest" description="Disordered" evidence="1">
    <location>
        <begin position="651"/>
        <end position="680"/>
    </location>
</feature>
<dbReference type="RefSeq" id="WP_277193685.1">
    <property type="nucleotide sequence ID" value="NZ_JAROAV010000057.1"/>
</dbReference>
<gene>
    <name evidence="3" type="ORF">P4R38_19670</name>
</gene>
<evidence type="ECO:0000313" key="3">
    <source>
        <dbReference type="EMBL" id="MDF8266475.1"/>
    </source>
</evidence>
<dbReference type="Gene3D" id="3.90.550.10">
    <property type="entry name" value="Spore Coat Polysaccharide Biosynthesis Protein SpsA, Chain A"/>
    <property type="match status" value="1"/>
</dbReference>
<dbReference type="Pfam" id="PF00535">
    <property type="entry name" value="Glycos_transf_2"/>
    <property type="match status" value="1"/>
</dbReference>
<feature type="compositionally biased region" description="Low complexity" evidence="1">
    <location>
        <begin position="653"/>
        <end position="669"/>
    </location>
</feature>
<dbReference type="CDD" id="cd00761">
    <property type="entry name" value="Glyco_tranf_GTA_type"/>
    <property type="match status" value="1"/>
</dbReference>
<keyword evidence="3" id="KW-0808">Transferase</keyword>
<dbReference type="InterPro" id="IPR001173">
    <property type="entry name" value="Glyco_trans_2-like"/>
</dbReference>
<evidence type="ECO:0000259" key="2">
    <source>
        <dbReference type="Pfam" id="PF00535"/>
    </source>
</evidence>
<evidence type="ECO:0000256" key="1">
    <source>
        <dbReference type="SAM" id="MobiDB-lite"/>
    </source>
</evidence>
<dbReference type="Pfam" id="PF13692">
    <property type="entry name" value="Glyco_trans_1_4"/>
    <property type="match status" value="1"/>
</dbReference>
<protein>
    <submittedName>
        <fullName evidence="3">Glycosyltransferase</fullName>
        <ecNumber evidence="3">2.4.-.-</ecNumber>
    </submittedName>
</protein>
<dbReference type="InterPro" id="IPR029044">
    <property type="entry name" value="Nucleotide-diphossugar_trans"/>
</dbReference>
<keyword evidence="3" id="KW-0328">Glycosyltransferase</keyword>
<dbReference type="SUPFAM" id="SSF53448">
    <property type="entry name" value="Nucleotide-diphospho-sugar transferases"/>
    <property type="match status" value="1"/>
</dbReference>
<dbReference type="Gene3D" id="3.40.50.2000">
    <property type="entry name" value="Glycogen Phosphorylase B"/>
    <property type="match status" value="1"/>
</dbReference>
<dbReference type="SUPFAM" id="SSF53756">
    <property type="entry name" value="UDP-Glycosyltransferase/glycogen phosphorylase"/>
    <property type="match status" value="1"/>
</dbReference>
<evidence type="ECO:0000313" key="4">
    <source>
        <dbReference type="Proteomes" id="UP001528912"/>
    </source>
</evidence>
<reference evidence="3 4" key="1">
    <citation type="submission" date="2023-03" db="EMBL/GenBank/DDBJ databases">
        <title>YIM 133296 draft genome.</title>
        <authorList>
            <person name="Xiong L."/>
        </authorList>
    </citation>
    <scope>NUCLEOTIDE SEQUENCE [LARGE SCALE GENOMIC DNA]</scope>
    <source>
        <strain evidence="3 4">YIM 133296</strain>
    </source>
</reference>
<comment type="caution">
    <text evidence="3">The sequence shown here is derived from an EMBL/GenBank/DDBJ whole genome shotgun (WGS) entry which is preliminary data.</text>
</comment>
<dbReference type="Proteomes" id="UP001528912">
    <property type="component" value="Unassembled WGS sequence"/>
</dbReference>
<dbReference type="EC" id="2.4.-.-" evidence="3"/>
<name>A0ABT6CC33_9MICO</name>
<keyword evidence="4" id="KW-1185">Reference proteome</keyword>
<organism evidence="3 4">
    <name type="scientific">Luteipulveratus flavus</name>
    <dbReference type="NCBI Taxonomy" id="3031728"/>
    <lineage>
        <taxon>Bacteria</taxon>
        <taxon>Bacillati</taxon>
        <taxon>Actinomycetota</taxon>
        <taxon>Actinomycetes</taxon>
        <taxon>Micrococcales</taxon>
        <taxon>Dermacoccaceae</taxon>
        <taxon>Luteipulveratus</taxon>
    </lineage>
</organism>
<dbReference type="InterPro" id="IPR050834">
    <property type="entry name" value="Glycosyltransf_2"/>
</dbReference>
<dbReference type="GO" id="GO:0016757">
    <property type="term" value="F:glycosyltransferase activity"/>
    <property type="evidence" value="ECO:0007669"/>
    <property type="project" value="UniProtKB-KW"/>
</dbReference>
<dbReference type="EMBL" id="JAROAV010000057">
    <property type="protein sequence ID" value="MDF8266475.1"/>
    <property type="molecule type" value="Genomic_DNA"/>
</dbReference>
<dbReference type="PANTHER" id="PTHR43685">
    <property type="entry name" value="GLYCOSYLTRANSFERASE"/>
    <property type="match status" value="1"/>
</dbReference>
<feature type="domain" description="Glycosyltransferase 2-like" evidence="2">
    <location>
        <begin position="16"/>
        <end position="148"/>
    </location>
</feature>